<keyword evidence="2" id="KW-1185">Reference proteome</keyword>
<organism evidence="1 2">
    <name type="scientific">Elysia crispata</name>
    <name type="common">lettuce slug</name>
    <dbReference type="NCBI Taxonomy" id="231223"/>
    <lineage>
        <taxon>Eukaryota</taxon>
        <taxon>Metazoa</taxon>
        <taxon>Spiralia</taxon>
        <taxon>Lophotrochozoa</taxon>
        <taxon>Mollusca</taxon>
        <taxon>Gastropoda</taxon>
        <taxon>Heterobranchia</taxon>
        <taxon>Euthyneura</taxon>
        <taxon>Panpulmonata</taxon>
        <taxon>Sacoglossa</taxon>
        <taxon>Placobranchoidea</taxon>
        <taxon>Plakobranchidae</taxon>
        <taxon>Elysia</taxon>
    </lineage>
</organism>
<protein>
    <submittedName>
        <fullName evidence="1">Uncharacterized protein</fullName>
    </submittedName>
</protein>
<name>A0AAE0Y384_9GAST</name>
<sequence>MGDSNTPTFCRNLLFDKLDETTKLDLNCRAAQEYVTCINNLTGPRHPLYRERYWNMLAAWLEERNINCRNGKREISPGRENIKSRFVPVVKASVGIPLL</sequence>
<reference evidence="1" key="1">
    <citation type="journal article" date="2023" name="G3 (Bethesda)">
        <title>A reference genome for the long-term kleptoplast-retaining sea slug Elysia crispata morphotype clarki.</title>
        <authorList>
            <person name="Eastman K.E."/>
            <person name="Pendleton A.L."/>
            <person name="Shaikh M.A."/>
            <person name="Suttiyut T."/>
            <person name="Ogas R."/>
            <person name="Tomko P."/>
            <person name="Gavelis G."/>
            <person name="Widhalm J.R."/>
            <person name="Wisecaver J.H."/>
        </authorList>
    </citation>
    <scope>NUCLEOTIDE SEQUENCE</scope>
    <source>
        <strain evidence="1">ECLA1</strain>
    </source>
</reference>
<dbReference type="AlphaFoldDB" id="A0AAE0Y384"/>
<accession>A0AAE0Y384</accession>
<dbReference type="EMBL" id="JAWDGP010007012">
    <property type="protein sequence ID" value="KAK3731356.1"/>
    <property type="molecule type" value="Genomic_DNA"/>
</dbReference>
<evidence type="ECO:0000313" key="1">
    <source>
        <dbReference type="EMBL" id="KAK3731356.1"/>
    </source>
</evidence>
<evidence type="ECO:0000313" key="2">
    <source>
        <dbReference type="Proteomes" id="UP001283361"/>
    </source>
</evidence>
<dbReference type="Proteomes" id="UP001283361">
    <property type="component" value="Unassembled WGS sequence"/>
</dbReference>
<proteinExistence type="predicted"/>
<comment type="caution">
    <text evidence="1">The sequence shown here is derived from an EMBL/GenBank/DDBJ whole genome shotgun (WGS) entry which is preliminary data.</text>
</comment>
<gene>
    <name evidence="1" type="ORF">RRG08_050989</name>
</gene>